<name>A0A0G4KYU1_VERLO</name>
<reference evidence="7" key="1">
    <citation type="submission" date="2015-05" db="EMBL/GenBank/DDBJ databases">
        <authorList>
            <person name="Fogelqvist Johan"/>
        </authorList>
    </citation>
    <scope>NUCLEOTIDE SEQUENCE [LARGE SCALE GENOMIC DNA]</scope>
</reference>
<dbReference type="AlphaFoldDB" id="A0A0G4KYU1"/>
<evidence type="ECO:0000256" key="2">
    <source>
        <dbReference type="ARBA" id="ARBA00007991"/>
    </source>
</evidence>
<dbReference type="GO" id="GO:0031267">
    <property type="term" value="F:small GTPase binding"/>
    <property type="evidence" value="ECO:0007669"/>
    <property type="project" value="InterPro"/>
</dbReference>
<evidence type="ECO:0000259" key="5">
    <source>
        <dbReference type="PROSITE" id="PS50166"/>
    </source>
</evidence>
<dbReference type="GO" id="GO:0005635">
    <property type="term" value="C:nuclear envelope"/>
    <property type="evidence" value="ECO:0007669"/>
    <property type="project" value="TreeGrafter"/>
</dbReference>
<dbReference type="GO" id="GO:0005829">
    <property type="term" value="C:cytosol"/>
    <property type="evidence" value="ECO:0007669"/>
    <property type="project" value="TreeGrafter"/>
</dbReference>
<dbReference type="InterPro" id="IPR016024">
    <property type="entry name" value="ARM-type_fold"/>
</dbReference>
<dbReference type="Proteomes" id="UP000045706">
    <property type="component" value="Unassembled WGS sequence"/>
</dbReference>
<feature type="domain" description="Importin N-terminal" evidence="5">
    <location>
        <begin position="69"/>
        <end position="126"/>
    </location>
</feature>
<organism evidence="6 7">
    <name type="scientific">Verticillium longisporum</name>
    <name type="common">Verticillium dahliae var. longisporum</name>
    <dbReference type="NCBI Taxonomy" id="100787"/>
    <lineage>
        <taxon>Eukaryota</taxon>
        <taxon>Fungi</taxon>
        <taxon>Dikarya</taxon>
        <taxon>Ascomycota</taxon>
        <taxon>Pezizomycotina</taxon>
        <taxon>Sordariomycetes</taxon>
        <taxon>Hypocreomycetidae</taxon>
        <taxon>Glomerellales</taxon>
        <taxon>Plectosphaerellaceae</taxon>
        <taxon>Verticillium</taxon>
    </lineage>
</organism>
<comment type="similarity">
    <text evidence="2">Belongs to the importin beta family.</text>
</comment>
<dbReference type="EMBL" id="CVQI01005557">
    <property type="protein sequence ID" value="CRK14934.1"/>
    <property type="molecule type" value="Genomic_DNA"/>
</dbReference>
<evidence type="ECO:0000256" key="1">
    <source>
        <dbReference type="ARBA" id="ARBA00004123"/>
    </source>
</evidence>
<dbReference type="FunFam" id="1.25.10.10:FF:000362">
    <property type="entry name" value="Importin 11, putative"/>
    <property type="match status" value="1"/>
</dbReference>
<dbReference type="PANTHER" id="PTHR10997:SF7">
    <property type="entry name" value="IMPORTIN-11"/>
    <property type="match status" value="1"/>
</dbReference>
<dbReference type="SUPFAM" id="SSF48371">
    <property type="entry name" value="ARM repeat"/>
    <property type="match status" value="1"/>
</dbReference>
<protein>
    <recommendedName>
        <fullName evidence="5">Importin N-terminal domain-containing protein</fullName>
    </recommendedName>
</protein>
<dbReference type="Pfam" id="PF03810">
    <property type="entry name" value="IBN_N"/>
    <property type="match status" value="1"/>
</dbReference>
<dbReference type="GO" id="GO:0006606">
    <property type="term" value="P:protein import into nucleus"/>
    <property type="evidence" value="ECO:0007669"/>
    <property type="project" value="TreeGrafter"/>
</dbReference>
<dbReference type="InterPro" id="IPR001494">
    <property type="entry name" value="Importin-beta_N"/>
</dbReference>
<comment type="subcellular location">
    <subcellularLocation>
        <location evidence="1">Nucleus</location>
    </subcellularLocation>
</comment>
<proteinExistence type="inferred from homology"/>
<keyword evidence="3" id="KW-0813">Transport</keyword>
<sequence length="1053" mass="118514">MVVPGTVRAPGLSRLASRAWPLGTLRLCKLLVEPYTRTRSDPRAHNVRKAYILHNRTEILSATALTFTLQSIFLDKSLPRQIRFLAVIQLKNGIDKYWRIAHTSKGGLSLDEKNLIRQKLFPGTLDEEDETLARQNSLAAARIVRVDYPRQWPEALPSLIALLRSSRTGQPQHLHGTLQILLQVVKEMSTARLRSAQTALHSITPEIAYVLGEIYAERIPVWVDFLTGVKGQDGASEADIAIRITLLTLKVIRRLLISGFEAPHKDKTVQQFWTLSQNHFGQFLGFVSQESAVPESYQVLVGKHLLQFTKLHMEMATSQPTSFAGLPSSLPLIHAYWDLVAKFAEVFDKSEGIRQSSGDAKSKAEGPLLEKLTTRALLLIKACLDLAFLPKHTFVYRGPEAKKEEHEAVEFIKNELFKDDFCLQIANTVLTHLFVFRQSDLEAWDEDPEEWEHQERFDSSAYEWEVRPAAERVFLGLLNQRKTLLVPHLLSYIQTATGGQADFATKDAVYTAMGLASQHIFQEVDFNSFLTSTLVPDAQQTGPLAKVLRRRISMLLGQWVFHNVSNESRAIVYGIFRHFMDPNAEGNDIVVLISAARNLQMIVDELDFSVDNFVPHAPHILEQLTQLIRNVSVDETRLALLETMRLVVTRLEAHVTPFADSIVGAIVEVFQVVGNQEFMAKTAIVAVFSALVTSMGTESQRFHPLMVPLITEVAHPTSELHTSLIDDVLDLWNSILSQSNPPVSTEIVSIAPLLLPILEYSPETAGMALEAVEAYIILAPGAVLEDTLRRPFLTALSGALEVKSREQVNAATRCIEYLIRAAEEYGGANGVSVVIQDMLETGILKKILERLHDAWEAHQTTGPNKKSPKLNTVTEGDYFAILARLAYADPTLFVNMLASFGDVQQQVWPWLTTEWFSYMESWDRIEHKKLTLLGLTRLTELPNPVQDLTLGKLQDYMSLWADTIAELQDGAVDVSDNLVWAEQEGDEWDTPKSIRARELYQSDPLHRVVAKQFVMERVRDLVQRAGGEQKFQDEWMVNVDKEVVQKFAQFVSS</sequence>
<dbReference type="PROSITE" id="PS50166">
    <property type="entry name" value="IMPORTIN_B_NT"/>
    <property type="match status" value="1"/>
</dbReference>
<gene>
    <name evidence="6" type="ORF">BN1723_002103</name>
</gene>
<dbReference type="InterPro" id="IPR011989">
    <property type="entry name" value="ARM-like"/>
</dbReference>
<dbReference type="InterPro" id="IPR058669">
    <property type="entry name" value="TPR_IPO7/11-like"/>
</dbReference>
<dbReference type="PANTHER" id="PTHR10997">
    <property type="entry name" value="IMPORTIN-7, 8, 11"/>
    <property type="match status" value="1"/>
</dbReference>
<keyword evidence="4" id="KW-0539">Nucleus</keyword>
<evidence type="ECO:0000313" key="7">
    <source>
        <dbReference type="Proteomes" id="UP000045706"/>
    </source>
</evidence>
<evidence type="ECO:0000256" key="4">
    <source>
        <dbReference type="ARBA" id="ARBA00023242"/>
    </source>
</evidence>
<accession>A0A0G4KYU1</accession>
<evidence type="ECO:0000313" key="6">
    <source>
        <dbReference type="EMBL" id="CRK14934.1"/>
    </source>
</evidence>
<evidence type="ECO:0000256" key="3">
    <source>
        <dbReference type="ARBA" id="ARBA00022448"/>
    </source>
</evidence>
<dbReference type="Gene3D" id="1.25.10.10">
    <property type="entry name" value="Leucine-rich Repeat Variant"/>
    <property type="match status" value="1"/>
</dbReference>
<dbReference type="Pfam" id="PF25758">
    <property type="entry name" value="TPR_IPO11"/>
    <property type="match status" value="1"/>
</dbReference>